<gene>
    <name evidence="3" type="ORF">ALC62_06665</name>
</gene>
<dbReference type="EMBL" id="KQ977474">
    <property type="protein sequence ID" value="KYN02515.1"/>
    <property type="molecule type" value="Genomic_DNA"/>
</dbReference>
<protein>
    <submittedName>
        <fullName evidence="3">Uncharacterized protein</fullName>
    </submittedName>
</protein>
<evidence type="ECO:0000256" key="2">
    <source>
        <dbReference type="SAM" id="MobiDB-lite"/>
    </source>
</evidence>
<evidence type="ECO:0000313" key="3">
    <source>
        <dbReference type="EMBL" id="KYN02515.1"/>
    </source>
</evidence>
<keyword evidence="1" id="KW-0175">Coiled coil</keyword>
<accession>A0A151IIK4</accession>
<sequence length="911" mass="105326">MVCAYATSSLLAHTMKEMGGKNEVGSHEPPGEKGWTSAADVADRSKSSDCPRVADQASVQKLAVGDIVLATFQSTPAIRTANPRLDADDMTRAPRREKIDKIPFSGIIHSRRKLSINVDCEITRLPTLKPAIRSENSRYRPSPHVHHQREGREMGKGRMTQKHRLLQAGGATSTTESPPPPADVGSQMFDYDSQRPARDHARSRVAFVHGAPIDPRDRATLCSIETERSAQGLGQVVFALPHLTRAVERRLGRNAKPARTHQQLFRVIDDPSRKIYDSPSRARGAHYLATRVVRNGRRRGTKSQVISNTRTTPTMILRLYHAFKTEKMKERSFFYIIYKIRTNNKIEAGRNRCGDILRIKYIKTLSRVDRRTRGSRIQRRVARLGVTVYRWLMFTERFRSYVRAWTPFSSAFRQNEAVDSPRILRNRNASAPPDQVARWYINPALSRRKVIIITDITDGIKLIITELKKFEEVRKDAVNSNYDDKSYGDFLNKNFKYMDTDKKLLEFVILVHEWTSSLLVLNTIGQSNYKNIFNFSRTCLLPPLNNNSKIMSHEDYESYSTILIGLIRYIQDYLYKQSEILLSVKSIRKIVNDNSKSGSELISLIKSIVLEANERLQNPEDTVSSSLSDKLFKFQLFAYRWILKIRVQIIYTERTKKFLQFLQEGQSSLPMEYHDNRPTDKRKFFAKKKTTNVSKREAEIMTEDSFFNNSFKTNNCNFKRTIRHTLEMQLFTTAWLLFEWFSNSPVGGRSFNDFQLPLDDQFDSLPTEKSDYELEDEEITVKDFMENIKLTKRQINKNLKSFEETAMDVDNDSSHNIRNTKSRILKRSNLKGNLDNLNFRRLRFILAVYRWISSIIIHRTLGKTAFGNMMPILRDCEPMFPIKEANKMKEEIEKVSDDIIYLAELLQAIVG</sequence>
<keyword evidence="4" id="KW-1185">Reference proteome</keyword>
<reference evidence="3 4" key="1">
    <citation type="submission" date="2016-03" db="EMBL/GenBank/DDBJ databases">
        <title>Cyphomyrmex costatus WGS genome.</title>
        <authorList>
            <person name="Nygaard S."/>
            <person name="Hu H."/>
            <person name="Boomsma J."/>
            <person name="Zhang G."/>
        </authorList>
    </citation>
    <scope>NUCLEOTIDE SEQUENCE [LARGE SCALE GENOMIC DNA]</scope>
    <source>
        <strain evidence="3">MS0001</strain>
        <tissue evidence="3">Whole body</tissue>
    </source>
</reference>
<feature type="region of interest" description="Disordered" evidence="2">
    <location>
        <begin position="133"/>
        <end position="198"/>
    </location>
</feature>
<evidence type="ECO:0000256" key="1">
    <source>
        <dbReference type="SAM" id="Coils"/>
    </source>
</evidence>
<dbReference type="Proteomes" id="UP000078542">
    <property type="component" value="Unassembled WGS sequence"/>
</dbReference>
<organism evidence="3 4">
    <name type="scientific">Cyphomyrmex costatus</name>
    <dbReference type="NCBI Taxonomy" id="456900"/>
    <lineage>
        <taxon>Eukaryota</taxon>
        <taxon>Metazoa</taxon>
        <taxon>Ecdysozoa</taxon>
        <taxon>Arthropoda</taxon>
        <taxon>Hexapoda</taxon>
        <taxon>Insecta</taxon>
        <taxon>Pterygota</taxon>
        <taxon>Neoptera</taxon>
        <taxon>Endopterygota</taxon>
        <taxon>Hymenoptera</taxon>
        <taxon>Apocrita</taxon>
        <taxon>Aculeata</taxon>
        <taxon>Formicoidea</taxon>
        <taxon>Formicidae</taxon>
        <taxon>Myrmicinae</taxon>
        <taxon>Cyphomyrmex</taxon>
    </lineage>
</organism>
<feature type="region of interest" description="Disordered" evidence="2">
    <location>
        <begin position="20"/>
        <end position="49"/>
    </location>
</feature>
<feature type="coiled-coil region" evidence="1">
    <location>
        <begin position="774"/>
        <end position="805"/>
    </location>
</feature>
<evidence type="ECO:0000313" key="4">
    <source>
        <dbReference type="Proteomes" id="UP000078542"/>
    </source>
</evidence>
<dbReference type="AlphaFoldDB" id="A0A151IIK4"/>
<feature type="compositionally biased region" description="Basic and acidic residues" evidence="2">
    <location>
        <begin position="20"/>
        <end position="31"/>
    </location>
</feature>
<name>A0A151IIK4_9HYME</name>
<proteinExistence type="predicted"/>